<comment type="caution">
    <text evidence="13">The sequence shown here is derived from an EMBL/GenBank/DDBJ whole genome shotgun (WGS) entry which is preliminary data.</text>
</comment>
<keyword evidence="5 10" id="KW-0547">Nucleotide-binding</keyword>
<sequence>MQFTEGLIIKGVAGFYYVKSGDEVYRCKARGIFKQQNLKPAVGDAVKVEIIPENDDSLITEIFPRKNSFIRPFVSNVDCFAVVAAAASPAPILSVIDKFLVMAEKSGTDIVLCVNKCDLIEDGRSAVRKKAEENIKTLKNTYGSLYPVILMGKDDEGTAEFKKTISGKKTALAGPSGVGKSTILNRLIPHAQAETGDISQKSGRGKHTTRHTELFTISEREGTMIFDTPGFTSFDIMGADEYELQNFYPDIARFAGGCKYGDCRHLSEPGCSVRKALEEGRISTSRYESYRSQLEEIADSKKY</sequence>
<dbReference type="PROSITE" id="PS50936">
    <property type="entry name" value="ENGC_GTPASE"/>
    <property type="match status" value="1"/>
</dbReference>
<keyword evidence="2 10" id="KW-0690">Ribosome biogenesis</keyword>
<dbReference type="InterPro" id="IPR030378">
    <property type="entry name" value="G_CP_dom"/>
</dbReference>
<feature type="binding site" evidence="10">
    <location>
        <position position="271"/>
    </location>
    <ligand>
        <name>Zn(2+)</name>
        <dbReference type="ChEBI" id="CHEBI:29105"/>
    </ligand>
</feature>
<evidence type="ECO:0000256" key="3">
    <source>
        <dbReference type="ARBA" id="ARBA00022723"/>
    </source>
</evidence>
<dbReference type="HAMAP" id="MF_01820">
    <property type="entry name" value="GTPase_RsgA"/>
    <property type="match status" value="1"/>
</dbReference>
<dbReference type="InterPro" id="IPR012340">
    <property type="entry name" value="NA-bd_OB-fold"/>
</dbReference>
<feature type="domain" description="CP-type G" evidence="12">
    <location>
        <begin position="66"/>
        <end position="234"/>
    </location>
</feature>
<dbReference type="PANTHER" id="PTHR32120">
    <property type="entry name" value="SMALL RIBOSOMAL SUBUNIT BIOGENESIS GTPASE RSGA"/>
    <property type="match status" value="1"/>
</dbReference>
<name>A0A9D1HDD7_9FIRM</name>
<keyword evidence="6 10" id="KW-0378">Hydrolase</keyword>
<proteinExistence type="inferred from homology"/>
<comment type="subcellular location">
    <subcellularLocation>
        <location evidence="10">Cytoplasm</location>
    </subcellularLocation>
</comment>
<keyword evidence="1 10" id="KW-0963">Cytoplasm</keyword>
<dbReference type="PANTHER" id="PTHR32120:SF11">
    <property type="entry name" value="SMALL RIBOSOMAL SUBUNIT BIOGENESIS GTPASE RSGA 1, MITOCHONDRIAL-RELATED"/>
    <property type="match status" value="1"/>
</dbReference>
<dbReference type="SUPFAM" id="SSF52540">
    <property type="entry name" value="P-loop containing nucleoside triphosphate hydrolases"/>
    <property type="match status" value="1"/>
</dbReference>
<evidence type="ECO:0000259" key="12">
    <source>
        <dbReference type="PROSITE" id="PS51721"/>
    </source>
</evidence>
<evidence type="ECO:0000256" key="8">
    <source>
        <dbReference type="ARBA" id="ARBA00022884"/>
    </source>
</evidence>
<dbReference type="GO" id="GO:0005737">
    <property type="term" value="C:cytoplasm"/>
    <property type="evidence" value="ECO:0007669"/>
    <property type="project" value="UniProtKB-SubCell"/>
</dbReference>
<reference evidence="13" key="2">
    <citation type="journal article" date="2021" name="PeerJ">
        <title>Extensive microbial diversity within the chicken gut microbiome revealed by metagenomics and culture.</title>
        <authorList>
            <person name="Gilroy R."/>
            <person name="Ravi A."/>
            <person name="Getino M."/>
            <person name="Pursley I."/>
            <person name="Horton D.L."/>
            <person name="Alikhan N.F."/>
            <person name="Baker D."/>
            <person name="Gharbi K."/>
            <person name="Hall N."/>
            <person name="Watson M."/>
            <person name="Adriaenssens E.M."/>
            <person name="Foster-Nyarko E."/>
            <person name="Jarju S."/>
            <person name="Secka A."/>
            <person name="Antonio M."/>
            <person name="Oren A."/>
            <person name="Chaudhuri R.R."/>
            <person name="La Ragione R."/>
            <person name="Hildebrand F."/>
            <person name="Pallen M.J."/>
        </authorList>
    </citation>
    <scope>NUCLEOTIDE SEQUENCE</scope>
    <source>
        <strain evidence="13">CHK176-22527</strain>
    </source>
</reference>
<dbReference type="InterPro" id="IPR004881">
    <property type="entry name" value="Ribosome_biogen_GTPase_RsgA"/>
</dbReference>
<feature type="binding site" evidence="10">
    <location>
        <begin position="174"/>
        <end position="182"/>
    </location>
    <ligand>
        <name>GTP</name>
        <dbReference type="ChEBI" id="CHEBI:37565"/>
    </ligand>
</feature>
<keyword evidence="8 10" id="KW-0694">RNA-binding</keyword>
<keyword evidence="4 10" id="KW-0699">rRNA-binding</keyword>
<evidence type="ECO:0000313" key="14">
    <source>
        <dbReference type="Proteomes" id="UP000824159"/>
    </source>
</evidence>
<comment type="subunit">
    <text evidence="10">Monomer. Associates with 30S ribosomal subunit, binds 16S rRNA.</text>
</comment>
<dbReference type="NCBIfam" id="TIGR00157">
    <property type="entry name" value="ribosome small subunit-dependent GTPase A"/>
    <property type="match status" value="1"/>
</dbReference>
<dbReference type="Pfam" id="PF16745">
    <property type="entry name" value="RsgA_N"/>
    <property type="match status" value="1"/>
</dbReference>
<dbReference type="EC" id="3.6.1.-" evidence="10"/>
<gene>
    <name evidence="10 13" type="primary">rsgA</name>
    <name evidence="13" type="ORF">IAD12_06235</name>
</gene>
<evidence type="ECO:0000256" key="7">
    <source>
        <dbReference type="ARBA" id="ARBA00022833"/>
    </source>
</evidence>
<dbReference type="GO" id="GO:0019843">
    <property type="term" value="F:rRNA binding"/>
    <property type="evidence" value="ECO:0007669"/>
    <property type="project" value="UniProtKB-KW"/>
</dbReference>
<accession>A0A9D1HDD7</accession>
<evidence type="ECO:0000259" key="11">
    <source>
        <dbReference type="PROSITE" id="PS50936"/>
    </source>
</evidence>
<feature type="binding site" evidence="10">
    <location>
        <position position="258"/>
    </location>
    <ligand>
        <name>Zn(2+)</name>
        <dbReference type="ChEBI" id="CHEBI:29105"/>
    </ligand>
</feature>
<keyword evidence="9 10" id="KW-0342">GTP-binding</keyword>
<feature type="binding site" evidence="10">
    <location>
        <position position="263"/>
    </location>
    <ligand>
        <name>Zn(2+)</name>
        <dbReference type="ChEBI" id="CHEBI:29105"/>
    </ligand>
</feature>
<keyword evidence="7 10" id="KW-0862">Zinc</keyword>
<evidence type="ECO:0000256" key="5">
    <source>
        <dbReference type="ARBA" id="ARBA00022741"/>
    </source>
</evidence>
<dbReference type="Gene3D" id="1.10.40.50">
    <property type="entry name" value="Probable gtpase engc, domain 3"/>
    <property type="match status" value="1"/>
</dbReference>
<dbReference type="GO" id="GO:0046872">
    <property type="term" value="F:metal ion binding"/>
    <property type="evidence" value="ECO:0007669"/>
    <property type="project" value="UniProtKB-KW"/>
</dbReference>
<dbReference type="InterPro" id="IPR031944">
    <property type="entry name" value="RsgA_N"/>
</dbReference>
<dbReference type="InterPro" id="IPR010914">
    <property type="entry name" value="RsgA_GTPase_dom"/>
</dbReference>
<evidence type="ECO:0000256" key="6">
    <source>
        <dbReference type="ARBA" id="ARBA00022801"/>
    </source>
</evidence>
<dbReference type="CDD" id="cd04466">
    <property type="entry name" value="S1_YloQ_GTPase"/>
    <property type="match status" value="1"/>
</dbReference>
<dbReference type="GO" id="GO:0003924">
    <property type="term" value="F:GTPase activity"/>
    <property type="evidence" value="ECO:0007669"/>
    <property type="project" value="UniProtKB-UniRule"/>
</dbReference>
<comment type="function">
    <text evidence="10">One of several proteins that assist in the late maturation steps of the functional core of the 30S ribosomal subunit. Helps release RbfA from mature subunits. May play a role in the assembly of ribosomal proteins into the subunit. Circularly permuted GTPase that catalyzes slow GTP hydrolysis, GTPase activity is stimulated by the 30S ribosomal subunit.</text>
</comment>
<organism evidence="13 14">
    <name type="scientific">Candidatus Allocopromorpha excrementavium</name>
    <dbReference type="NCBI Taxonomy" id="2840741"/>
    <lineage>
        <taxon>Bacteria</taxon>
        <taxon>Bacillati</taxon>
        <taxon>Bacillota</taxon>
        <taxon>Clostridia</taxon>
        <taxon>Eubacteriales</taxon>
        <taxon>Eubacteriaceae</taxon>
        <taxon>Eubacteriaceae incertae sedis</taxon>
        <taxon>Candidatus Allocopromorpha</taxon>
    </lineage>
</organism>
<feature type="domain" description="EngC GTPase" evidence="11">
    <location>
        <begin position="75"/>
        <end position="232"/>
    </location>
</feature>
<comment type="similarity">
    <text evidence="10">Belongs to the TRAFAC class YlqF/YawG GTPase family. RsgA subfamily.</text>
</comment>
<evidence type="ECO:0000256" key="4">
    <source>
        <dbReference type="ARBA" id="ARBA00022730"/>
    </source>
</evidence>
<evidence type="ECO:0000313" key="13">
    <source>
        <dbReference type="EMBL" id="HIT99833.1"/>
    </source>
</evidence>
<comment type="cofactor">
    <cofactor evidence="10">
        <name>Zn(2+)</name>
        <dbReference type="ChEBI" id="CHEBI:29105"/>
    </cofactor>
    <text evidence="10">Binds 1 zinc ion per subunit.</text>
</comment>
<evidence type="ECO:0000256" key="1">
    <source>
        <dbReference type="ARBA" id="ARBA00022490"/>
    </source>
</evidence>
<dbReference type="GO" id="GO:0042274">
    <property type="term" value="P:ribosomal small subunit biogenesis"/>
    <property type="evidence" value="ECO:0007669"/>
    <property type="project" value="UniProtKB-UniRule"/>
</dbReference>
<dbReference type="GO" id="GO:0005525">
    <property type="term" value="F:GTP binding"/>
    <property type="evidence" value="ECO:0007669"/>
    <property type="project" value="UniProtKB-UniRule"/>
</dbReference>
<dbReference type="EMBL" id="DVLX01000079">
    <property type="protein sequence ID" value="HIT99833.1"/>
    <property type="molecule type" value="Genomic_DNA"/>
</dbReference>
<keyword evidence="3 10" id="KW-0479">Metal-binding</keyword>
<dbReference type="InterPro" id="IPR027417">
    <property type="entry name" value="P-loop_NTPase"/>
</dbReference>
<dbReference type="CDD" id="cd01854">
    <property type="entry name" value="YjeQ_EngC"/>
    <property type="match status" value="1"/>
</dbReference>
<evidence type="ECO:0000256" key="10">
    <source>
        <dbReference type="HAMAP-Rule" id="MF_01820"/>
    </source>
</evidence>
<protein>
    <recommendedName>
        <fullName evidence="10">Small ribosomal subunit biogenesis GTPase RsgA</fullName>
        <ecNumber evidence="10">3.6.1.-</ecNumber>
    </recommendedName>
</protein>
<dbReference type="Proteomes" id="UP000824159">
    <property type="component" value="Unassembled WGS sequence"/>
</dbReference>
<dbReference type="PROSITE" id="PS51721">
    <property type="entry name" value="G_CP"/>
    <property type="match status" value="1"/>
</dbReference>
<evidence type="ECO:0000256" key="2">
    <source>
        <dbReference type="ARBA" id="ARBA00022517"/>
    </source>
</evidence>
<feature type="binding site" evidence="10">
    <location>
        <begin position="115"/>
        <end position="118"/>
    </location>
    <ligand>
        <name>GTP</name>
        <dbReference type="ChEBI" id="CHEBI:37565"/>
    </ligand>
</feature>
<dbReference type="Gene3D" id="2.40.50.140">
    <property type="entry name" value="Nucleic acid-binding proteins"/>
    <property type="match status" value="1"/>
</dbReference>
<reference evidence="13" key="1">
    <citation type="submission" date="2020-10" db="EMBL/GenBank/DDBJ databases">
        <authorList>
            <person name="Gilroy R."/>
        </authorList>
    </citation>
    <scope>NUCLEOTIDE SEQUENCE</scope>
    <source>
        <strain evidence="13">CHK176-22527</strain>
    </source>
</reference>
<dbReference type="SUPFAM" id="SSF50249">
    <property type="entry name" value="Nucleic acid-binding proteins"/>
    <property type="match status" value="1"/>
</dbReference>
<dbReference type="Pfam" id="PF03193">
    <property type="entry name" value="RsgA_GTPase"/>
    <property type="match status" value="1"/>
</dbReference>
<feature type="binding site" evidence="10">
    <location>
        <position position="265"/>
    </location>
    <ligand>
        <name>Zn(2+)</name>
        <dbReference type="ChEBI" id="CHEBI:29105"/>
    </ligand>
</feature>
<dbReference type="Gene3D" id="3.40.50.300">
    <property type="entry name" value="P-loop containing nucleotide triphosphate hydrolases"/>
    <property type="match status" value="1"/>
</dbReference>
<dbReference type="AlphaFoldDB" id="A0A9D1HDD7"/>
<evidence type="ECO:0000256" key="9">
    <source>
        <dbReference type="ARBA" id="ARBA00023134"/>
    </source>
</evidence>